<evidence type="ECO:0000313" key="2">
    <source>
        <dbReference type="EMBL" id="GJE98513.1"/>
    </source>
</evidence>
<name>A0A9P3GP48_9APHY</name>
<protein>
    <submittedName>
        <fullName evidence="2">Uncharacterized protein</fullName>
    </submittedName>
</protein>
<dbReference type="AlphaFoldDB" id="A0A9P3GP48"/>
<keyword evidence="3" id="KW-1185">Reference proteome</keyword>
<feature type="region of interest" description="Disordered" evidence="1">
    <location>
        <begin position="186"/>
        <end position="273"/>
    </location>
</feature>
<reference evidence="2 3" key="1">
    <citation type="submission" date="2021-08" db="EMBL/GenBank/DDBJ databases">
        <title>Draft Genome Sequence of Phanerochaete sordida strain YK-624.</title>
        <authorList>
            <person name="Mori T."/>
            <person name="Dohra H."/>
            <person name="Suzuki T."/>
            <person name="Kawagishi H."/>
            <person name="Hirai H."/>
        </authorList>
    </citation>
    <scope>NUCLEOTIDE SEQUENCE [LARGE SCALE GENOMIC DNA]</scope>
    <source>
        <strain evidence="2 3">YK-624</strain>
    </source>
</reference>
<dbReference type="EMBL" id="BPQB01000089">
    <property type="protein sequence ID" value="GJE98513.1"/>
    <property type="molecule type" value="Genomic_DNA"/>
</dbReference>
<dbReference type="OrthoDB" id="2803567at2759"/>
<gene>
    <name evidence="2" type="ORF">PsYK624_147450</name>
</gene>
<proteinExistence type="predicted"/>
<feature type="compositionally biased region" description="Acidic residues" evidence="1">
    <location>
        <begin position="224"/>
        <end position="238"/>
    </location>
</feature>
<evidence type="ECO:0000313" key="3">
    <source>
        <dbReference type="Proteomes" id="UP000703269"/>
    </source>
</evidence>
<organism evidence="2 3">
    <name type="scientific">Phanerochaete sordida</name>
    <dbReference type="NCBI Taxonomy" id="48140"/>
    <lineage>
        <taxon>Eukaryota</taxon>
        <taxon>Fungi</taxon>
        <taxon>Dikarya</taxon>
        <taxon>Basidiomycota</taxon>
        <taxon>Agaricomycotina</taxon>
        <taxon>Agaricomycetes</taxon>
        <taxon>Polyporales</taxon>
        <taxon>Phanerochaetaceae</taxon>
        <taxon>Phanerochaete</taxon>
    </lineage>
</organism>
<comment type="caution">
    <text evidence="2">The sequence shown here is derived from an EMBL/GenBank/DDBJ whole genome shotgun (WGS) entry which is preliminary data.</text>
</comment>
<evidence type="ECO:0000256" key="1">
    <source>
        <dbReference type="SAM" id="MobiDB-lite"/>
    </source>
</evidence>
<sequence>MDRLEQFPPIWTVLDDYPLFNEELAPEMTLSEILDDFDRHIAPMLFADPCISYDPSALFWAQPPPALVTAPRAAVAGLRHTPTFGTLTHGIDPREFRPFAPPTCPVPFASPFAAARDLGAGADEGGDSASCDVGCDAAFDACDSGYESDVPPPRPAQATEGAYAFRCPVVPVLPVVPAVVRPQEVQVGGEQKLSEKALGKRRAVHDDAEEEEDEEPPRKRCRESDDDDSDYLDDDSDSEGPCSDFGSPSIGTPGTSTAIPRARAPPASNAAPRVKTRPRCLFKSCNAPGERLCFGSWKDRNRHMETHGGKNARAYACPNPACTSAFARTDALRRHCIASKSRRCARFWREGAVKPVRLPYYLICPLEQLVVPDKNDPLYEMRWA</sequence>
<dbReference type="Proteomes" id="UP000703269">
    <property type="component" value="Unassembled WGS sequence"/>
</dbReference>
<feature type="compositionally biased region" description="Low complexity" evidence="1">
    <location>
        <begin position="258"/>
        <end position="273"/>
    </location>
</feature>
<accession>A0A9P3GP48</accession>